<evidence type="ECO:0000313" key="3">
    <source>
        <dbReference type="Proteomes" id="UP000192639"/>
    </source>
</evidence>
<name>A0A1Y1S8K6_9MICR</name>
<keyword evidence="3" id="KW-1185">Reference proteome</keyword>
<feature type="transmembrane region" description="Helical" evidence="1">
    <location>
        <begin position="79"/>
        <end position="99"/>
    </location>
</feature>
<keyword evidence="1" id="KW-1133">Transmembrane helix</keyword>
<proteinExistence type="predicted"/>
<dbReference type="Proteomes" id="UP000192639">
    <property type="component" value="Unassembled WGS sequence"/>
</dbReference>
<sequence length="189" mass="21687">MPQKNTARFYSETNGLVKAIDFLLIKRGLFEYLINHSTEGGTTVAYGLINMLSLFSLSRIHFELLYFSGFALHMPQPTLMLLIKVYLINFAIFTTAILIHNRNSGKISLNLSRIIHAYALAHCYGSFYLLFVIWEYTTLFYFFALDFLVSCSLLLAAEILTGTKSLAYLLILMMSLVKYAFLVRKYTRV</sequence>
<comment type="caution">
    <text evidence="2">The sequence shown here is derived from an EMBL/GenBank/DDBJ whole genome shotgun (WGS) entry which is preliminary data.</text>
</comment>
<dbReference type="EMBL" id="LWDP01000010">
    <property type="protein sequence ID" value="ORD94755.1"/>
    <property type="molecule type" value="Genomic_DNA"/>
</dbReference>
<feature type="transmembrane region" description="Helical" evidence="1">
    <location>
        <begin position="139"/>
        <end position="160"/>
    </location>
</feature>
<feature type="transmembrane region" description="Helical" evidence="1">
    <location>
        <begin position="111"/>
        <end position="132"/>
    </location>
</feature>
<keyword evidence="1" id="KW-0812">Transmembrane</keyword>
<accession>A0A1Y1S8K6</accession>
<dbReference type="AlphaFoldDB" id="A0A1Y1S8K6"/>
<dbReference type="VEuPathDB" id="MicrosporidiaDB:ECANGB1_43"/>
<reference evidence="2 3" key="1">
    <citation type="journal article" date="2017" name="Environ. Microbiol.">
        <title>Decay of the glycolytic pathway and adaptation to intranuclear parasitism within Enterocytozoonidae microsporidia.</title>
        <authorList>
            <person name="Wiredu Boakye D."/>
            <person name="Jaroenlak P."/>
            <person name="Prachumwat A."/>
            <person name="Williams T.A."/>
            <person name="Bateman K.S."/>
            <person name="Itsathitphaisarn O."/>
            <person name="Sritunyalucksana K."/>
            <person name="Paszkiewicz K.H."/>
            <person name="Moore K.A."/>
            <person name="Stentiford G.D."/>
            <person name="Williams B.A."/>
        </authorList>
    </citation>
    <scope>NUCLEOTIDE SEQUENCE [LARGE SCALE GENOMIC DNA]</scope>
    <source>
        <strain evidence="2 3">GB1</strain>
    </source>
</reference>
<gene>
    <name evidence="2" type="ORF">ECANGB1_43</name>
</gene>
<evidence type="ECO:0000256" key="1">
    <source>
        <dbReference type="SAM" id="Phobius"/>
    </source>
</evidence>
<organism evidence="2 3">
    <name type="scientific">Enterospora canceri</name>
    <dbReference type="NCBI Taxonomy" id="1081671"/>
    <lineage>
        <taxon>Eukaryota</taxon>
        <taxon>Fungi</taxon>
        <taxon>Fungi incertae sedis</taxon>
        <taxon>Microsporidia</taxon>
        <taxon>Enterocytozoonidae</taxon>
        <taxon>Enterospora</taxon>
    </lineage>
</organism>
<evidence type="ECO:0000313" key="2">
    <source>
        <dbReference type="EMBL" id="ORD94755.1"/>
    </source>
</evidence>
<keyword evidence="1" id="KW-0472">Membrane</keyword>
<protein>
    <submittedName>
        <fullName evidence="2">Uncharacterized protein</fullName>
    </submittedName>
</protein>
<feature type="transmembrane region" description="Helical" evidence="1">
    <location>
        <begin position="166"/>
        <end position="183"/>
    </location>
</feature>